<accession>A0ACD0NV34</accession>
<evidence type="ECO:0000313" key="1">
    <source>
        <dbReference type="EMBL" id="PWN49690.1"/>
    </source>
</evidence>
<gene>
    <name evidence="1" type="ORF">IE53DRAFT_388060</name>
</gene>
<sequence length="646" mass="72782">MSVPDRITPELSARHIQNFSDADSLEPHWGYADRVIPCTNDPGSCAYLDVVYHSHDLGMLYTGIIWATIGAILLITAITRRVLRKNLNVVNAASIPVSGDVEGQGAPRSSFLASWTAWAKSTTRRYLLPESLRVVFGRTTRLQILILAIISGYLIVWSFVGIAYHTWITPVKNKPGMYNTRTSLGPFADRLGVLAFALTPLSIMLASRESLLSMLTGIPYHHFNFFHRWLGHIIFIQSAVHTIGWCVIEIRLYQPQPTVALNWIRAQYMIWGLVAMILLTLLWLLSLPFAIRTFGYEFFRKSHYVLAMVYIGACWGHWEQLKVFLLPSLLLWFADRLVRLLRTFLLHYRFISEGKMGFQASKAKMRLFPDPTNGDIVRLDFRHAQSPWKIGEHFYLCFTEGSIWQSHPMTPLSLPVSEQGEVLHSYVFRAKQGETKRIAQLARSRNADREEAETGVILTGPYGQSIVDDLEHDTNVLCVAGGTGITFVLPVLLGLSNVSKGRSVELVWSIRCETDREWISEELERIQQSIPEVKISLFVTRQGVHEKLSGGVVSSDKEALFGDEDEASSNKTGKLSLIRGRPGLEEIVEGFVNETRSGKCKVFASGPGGMVTDLRRVVARCNRPDSVRKGDARFDVALITDERLEF</sequence>
<proteinExistence type="predicted"/>
<keyword evidence="2" id="KW-1185">Reference proteome</keyword>
<name>A0ACD0NV34_9BASI</name>
<dbReference type="Proteomes" id="UP000245626">
    <property type="component" value="Unassembled WGS sequence"/>
</dbReference>
<protein>
    <submittedName>
        <fullName evidence="1">Uncharacterized protein</fullName>
    </submittedName>
</protein>
<dbReference type="EMBL" id="KZ820017">
    <property type="protein sequence ID" value="PWN49690.1"/>
    <property type="molecule type" value="Genomic_DNA"/>
</dbReference>
<reference evidence="1 2" key="1">
    <citation type="journal article" date="2018" name="Mol. Biol. Evol.">
        <title>Broad Genomic Sampling Reveals a Smut Pathogenic Ancestry of the Fungal Clade Ustilaginomycotina.</title>
        <authorList>
            <person name="Kijpornyongpan T."/>
            <person name="Mondo S.J."/>
            <person name="Barry K."/>
            <person name="Sandor L."/>
            <person name="Lee J."/>
            <person name="Lipzen A."/>
            <person name="Pangilinan J."/>
            <person name="LaButti K."/>
            <person name="Hainaut M."/>
            <person name="Henrissat B."/>
            <person name="Grigoriev I.V."/>
            <person name="Spatafora J.W."/>
            <person name="Aime M.C."/>
        </authorList>
    </citation>
    <scope>NUCLEOTIDE SEQUENCE [LARGE SCALE GENOMIC DNA]</scope>
    <source>
        <strain evidence="1 2">SA 807</strain>
    </source>
</reference>
<organism evidence="1 2">
    <name type="scientific">Violaceomyces palustris</name>
    <dbReference type="NCBI Taxonomy" id="1673888"/>
    <lineage>
        <taxon>Eukaryota</taxon>
        <taxon>Fungi</taxon>
        <taxon>Dikarya</taxon>
        <taxon>Basidiomycota</taxon>
        <taxon>Ustilaginomycotina</taxon>
        <taxon>Ustilaginomycetes</taxon>
        <taxon>Violaceomycetales</taxon>
        <taxon>Violaceomycetaceae</taxon>
        <taxon>Violaceomyces</taxon>
    </lineage>
</organism>
<evidence type="ECO:0000313" key="2">
    <source>
        <dbReference type="Proteomes" id="UP000245626"/>
    </source>
</evidence>